<dbReference type="EMBL" id="NHMM01000002">
    <property type="protein sequence ID" value="OUT23301.1"/>
    <property type="molecule type" value="Genomic_DNA"/>
</dbReference>
<dbReference type="GO" id="GO:0043874">
    <property type="term" value="F:acireductone synthase activity"/>
    <property type="evidence" value="ECO:0007669"/>
    <property type="project" value="InterPro"/>
</dbReference>
<dbReference type="AlphaFoldDB" id="A0A1Z8JRW3"/>
<keyword evidence="2" id="KW-0378">Hydrolase</keyword>
<dbReference type="Proteomes" id="UP000195871">
    <property type="component" value="Unassembled WGS sequence"/>
</dbReference>
<proteinExistence type="predicted"/>
<evidence type="ECO:0000256" key="1">
    <source>
        <dbReference type="ARBA" id="ARBA00022605"/>
    </source>
</evidence>
<dbReference type="SFLD" id="SFLDG01133">
    <property type="entry name" value="C1.5.4:_Enolase-phosphatase_Li"/>
    <property type="match status" value="1"/>
</dbReference>
<dbReference type="VEuPathDB" id="FungiDB:C5L36_0A04100"/>
<protein>
    <submittedName>
        <fullName evidence="4">2,3-diketo-5-methylthio-1-phosphopentane phosphatase</fullName>
    </submittedName>
</protein>
<keyword evidence="1" id="KW-0028">Amino-acid biosynthesis</keyword>
<organism evidence="4 5">
    <name type="scientific">Pichia kudriavzevii</name>
    <name type="common">Yeast</name>
    <name type="synonym">Issatchenkia orientalis</name>
    <dbReference type="NCBI Taxonomy" id="4909"/>
    <lineage>
        <taxon>Eukaryota</taxon>
        <taxon>Fungi</taxon>
        <taxon>Dikarya</taxon>
        <taxon>Ascomycota</taxon>
        <taxon>Saccharomycotina</taxon>
        <taxon>Pichiomycetes</taxon>
        <taxon>Pichiales</taxon>
        <taxon>Pichiaceae</taxon>
        <taxon>Pichia</taxon>
    </lineage>
</organism>
<dbReference type="SUPFAM" id="SSF56784">
    <property type="entry name" value="HAD-like"/>
    <property type="match status" value="1"/>
</dbReference>
<dbReference type="InterPro" id="IPR023214">
    <property type="entry name" value="HAD_sf"/>
</dbReference>
<dbReference type="GO" id="GO:0000287">
    <property type="term" value="F:magnesium ion binding"/>
    <property type="evidence" value="ECO:0007669"/>
    <property type="project" value="InterPro"/>
</dbReference>
<evidence type="ECO:0000313" key="5">
    <source>
        <dbReference type="Proteomes" id="UP000195871"/>
    </source>
</evidence>
<reference evidence="4 5" key="1">
    <citation type="submission" date="2017-05" db="EMBL/GenBank/DDBJ databases">
        <title>The Genome Sequence of Candida krusei Ckrusei653.</title>
        <authorList>
            <person name="Cuomo C."/>
            <person name="Forche A."/>
            <person name="Young S."/>
            <person name="Abouelleil A."/>
            <person name="Cao P."/>
            <person name="Chapman S."/>
            <person name="Cusick C."/>
            <person name="Shea T."/>
            <person name="Nusbaum C."/>
            <person name="Birren B."/>
        </authorList>
    </citation>
    <scope>NUCLEOTIDE SEQUENCE [LARGE SCALE GENOMIC DNA]</scope>
    <source>
        <strain evidence="4 5">Ckrusei653</strain>
    </source>
</reference>
<dbReference type="Gene3D" id="3.40.50.1000">
    <property type="entry name" value="HAD superfamily/HAD-like"/>
    <property type="match status" value="1"/>
</dbReference>
<dbReference type="GO" id="GO:0019509">
    <property type="term" value="P:L-methionine salvage from methylthioadenosine"/>
    <property type="evidence" value="ECO:0007669"/>
    <property type="project" value="InterPro"/>
</dbReference>
<evidence type="ECO:0000256" key="3">
    <source>
        <dbReference type="ARBA" id="ARBA00023167"/>
    </source>
</evidence>
<dbReference type="InterPro" id="IPR023943">
    <property type="entry name" value="Enolase-ppase_E1"/>
</dbReference>
<dbReference type="SFLD" id="SFLDG01129">
    <property type="entry name" value="C1.5:_HAD__Beta-PGM__Phosphata"/>
    <property type="match status" value="1"/>
</dbReference>
<dbReference type="Gene3D" id="1.10.720.60">
    <property type="match status" value="1"/>
</dbReference>
<gene>
    <name evidence="4" type="ORF">CAS74_001619</name>
</gene>
<dbReference type="NCBIfam" id="TIGR01691">
    <property type="entry name" value="enolase-ppase"/>
    <property type="match status" value="1"/>
</dbReference>
<comment type="caution">
    <text evidence="4">The sequence shown here is derived from an EMBL/GenBank/DDBJ whole genome shotgun (WGS) entry which is preliminary data.</text>
</comment>
<dbReference type="SFLD" id="SFLDS00003">
    <property type="entry name" value="Haloacid_Dehalogenase"/>
    <property type="match status" value="1"/>
</dbReference>
<accession>A0A1Z8JRW3</accession>
<evidence type="ECO:0000256" key="2">
    <source>
        <dbReference type="ARBA" id="ARBA00022801"/>
    </source>
</evidence>
<evidence type="ECO:0000313" key="4">
    <source>
        <dbReference type="EMBL" id="OUT23301.1"/>
    </source>
</evidence>
<keyword evidence="3" id="KW-0486">Methionine biosynthesis</keyword>
<sequence length="256" mass="28975">MEQTTRYRNVILDIEGTLCPISFVKDELFPYFLKELPSVLDQYKFPLDPTKKSNDAIERILTQFPSETYQRKESLLRYINDLVDKDIKDSTLKQLQGFIWENGYTTGSIMAPLFEDAVEAMKLWSGLCDGLYIYSSGSVKAQKLLFGNVKTVHSNGSVEWSDMNNLISDYFDTVNIGNKTDVKSYEKILEKIGVDVNDTEGKKLCLFLSDNPLEVRAALSAGLTSFIIEKPGNYPLSSDDRDICPVITNFQALLDD</sequence>
<name>A0A1Z8JRW3_PICKU</name>
<dbReference type="PANTHER" id="PTHR20371">
    <property type="entry name" value="ENOLASE-PHOSPHATASE E1"/>
    <property type="match status" value="1"/>
</dbReference>
<dbReference type="PANTHER" id="PTHR20371:SF1">
    <property type="entry name" value="ENOLASE-PHOSPHATASE E1"/>
    <property type="match status" value="1"/>
</dbReference>
<dbReference type="InterPro" id="IPR036412">
    <property type="entry name" value="HAD-like_sf"/>
</dbReference>